<dbReference type="Proteomes" id="UP000249458">
    <property type="component" value="Unassembled WGS sequence"/>
</dbReference>
<feature type="region of interest" description="Disordered" evidence="2">
    <location>
        <begin position="478"/>
        <end position="501"/>
    </location>
</feature>
<dbReference type="AlphaFoldDB" id="A0A364LFF6"/>
<evidence type="ECO:0000313" key="3">
    <source>
        <dbReference type="EMBL" id="RAP34736.1"/>
    </source>
</evidence>
<dbReference type="RefSeq" id="WP_112220671.1">
    <property type="nucleotide sequence ID" value="NZ_MVJN01000014.1"/>
</dbReference>
<keyword evidence="1" id="KW-0175">Coiled coil</keyword>
<evidence type="ECO:0000313" key="4">
    <source>
        <dbReference type="Proteomes" id="UP000249458"/>
    </source>
</evidence>
<feature type="compositionally biased region" description="Basic and acidic residues" evidence="2">
    <location>
        <begin position="478"/>
        <end position="489"/>
    </location>
</feature>
<proteinExistence type="predicted"/>
<evidence type="ECO:0000256" key="2">
    <source>
        <dbReference type="SAM" id="MobiDB-lite"/>
    </source>
</evidence>
<accession>A0A364LFF6</accession>
<comment type="caution">
    <text evidence="3">The sequence shown here is derived from an EMBL/GenBank/DDBJ whole genome shotgun (WGS) entry which is preliminary data.</text>
</comment>
<gene>
    <name evidence="3" type="ORF">B1207_14880</name>
</gene>
<sequence>MADPKEVLTQVGSALVSGGKALLDNVPVALIPFGTHLKTEQRMELFSPDSMHKQFKAYETSAKGPDQIKLGSKTPFDEYEKNKVKNTDVFAEIKTQNEKENFGHKINQDTDPAKAVKKALEDILVTDDKTTAAQKEYANSVTALNNLLHSKTPRYQVEAVASKLQEANADAKKAIENQHKLEKDKLEALFKEDDFKTKLKTTMGLSTDTQLESFKKEMETKLDKAHKDALSKFESSVTEEVKSLHTQAENERRRVAWLATMWHHSNAMKQEIARVAELNKQGKAAAATTISVNVNEKGLAIFENVKIEDLQYMEGITGLPMNVKDGKYSMQLPQYGFLYYNTRHDNVLYDLTSLASAVYATGANSINMKVQHKDEKWAMELGRRSFEACLRAGFQEGTFPDPKDPSKSLSNITTVVNGKSKTVDELFDTPELQARLQEMRRVAAQQATQRKNYIENPISKTTNSDVIKNALQTEKAKVKDAEAEAEKQAELAQNSAPAQTL</sequence>
<reference evidence="3 4" key="1">
    <citation type="submission" date="2017-02" db="EMBL/GenBank/DDBJ databases">
        <title>Legionella quilivanii strain from human: case report and whole genome sequencing analysis.</title>
        <authorList>
            <person name="Lalancette C."/>
            <person name="Leduc J.-M."/>
            <person name="Levesque S."/>
            <person name="Fournier E."/>
            <person name="Saoud J."/>
            <person name="Faucher S.P."/>
            <person name="Bernard K."/>
            <person name="Martineau C."/>
            <person name="Longtin J."/>
        </authorList>
    </citation>
    <scope>NUCLEOTIDE SEQUENCE [LARGE SCALE GENOMIC DNA]</scope>
    <source>
        <strain evidence="3 4">ID143958</strain>
    </source>
</reference>
<evidence type="ECO:0000256" key="1">
    <source>
        <dbReference type="SAM" id="Coils"/>
    </source>
</evidence>
<organism evidence="3 4">
    <name type="scientific">Legionella quinlivanii</name>
    <dbReference type="NCBI Taxonomy" id="45073"/>
    <lineage>
        <taxon>Bacteria</taxon>
        <taxon>Pseudomonadati</taxon>
        <taxon>Pseudomonadota</taxon>
        <taxon>Gammaproteobacteria</taxon>
        <taxon>Legionellales</taxon>
        <taxon>Legionellaceae</taxon>
        <taxon>Legionella</taxon>
    </lineage>
</organism>
<protein>
    <recommendedName>
        <fullName evidence="5">Coiled coil domain-containing protein</fullName>
    </recommendedName>
</protein>
<name>A0A364LFF6_9GAMM</name>
<feature type="coiled-coil region" evidence="1">
    <location>
        <begin position="157"/>
        <end position="192"/>
    </location>
</feature>
<dbReference type="EMBL" id="MVJN01000014">
    <property type="protein sequence ID" value="RAP34736.1"/>
    <property type="molecule type" value="Genomic_DNA"/>
</dbReference>
<evidence type="ECO:0008006" key="5">
    <source>
        <dbReference type="Google" id="ProtNLM"/>
    </source>
</evidence>